<evidence type="ECO:0000256" key="3">
    <source>
        <dbReference type="ARBA" id="ARBA00023163"/>
    </source>
</evidence>
<comment type="caution">
    <text evidence="5">The sequence shown here is derived from an EMBL/GenBank/DDBJ whole genome shotgun (WGS) entry which is preliminary data.</text>
</comment>
<evidence type="ECO:0000313" key="6">
    <source>
        <dbReference type="Proteomes" id="UP000030528"/>
    </source>
</evidence>
<feature type="domain" description="HTH lacI-type" evidence="4">
    <location>
        <begin position="3"/>
        <end position="57"/>
    </location>
</feature>
<dbReference type="EMBL" id="AVPE01000005">
    <property type="protein sequence ID" value="KGX92712.1"/>
    <property type="molecule type" value="Genomic_DNA"/>
</dbReference>
<dbReference type="PANTHER" id="PTHR30146:SF109">
    <property type="entry name" value="HTH-TYPE TRANSCRIPTIONAL REGULATOR GALS"/>
    <property type="match status" value="1"/>
</dbReference>
<dbReference type="AlphaFoldDB" id="A0A0A5IA45"/>
<organism evidence="5 6">
    <name type="scientific">Pontibacillus halophilus JSM 076056 = DSM 19796</name>
    <dbReference type="NCBI Taxonomy" id="1385510"/>
    <lineage>
        <taxon>Bacteria</taxon>
        <taxon>Bacillati</taxon>
        <taxon>Bacillota</taxon>
        <taxon>Bacilli</taxon>
        <taxon>Bacillales</taxon>
        <taxon>Bacillaceae</taxon>
        <taxon>Pontibacillus</taxon>
    </lineage>
</organism>
<dbReference type="SUPFAM" id="SSF47413">
    <property type="entry name" value="lambda repressor-like DNA-binding domains"/>
    <property type="match status" value="1"/>
</dbReference>
<dbReference type="InterPro" id="IPR028082">
    <property type="entry name" value="Peripla_BP_I"/>
</dbReference>
<keyword evidence="2" id="KW-0238">DNA-binding</keyword>
<dbReference type="InterPro" id="IPR046335">
    <property type="entry name" value="LacI/GalR-like_sensor"/>
</dbReference>
<dbReference type="InterPro" id="IPR010982">
    <property type="entry name" value="Lambda_DNA-bd_dom_sf"/>
</dbReference>
<evidence type="ECO:0000313" key="5">
    <source>
        <dbReference type="EMBL" id="KGX92712.1"/>
    </source>
</evidence>
<dbReference type="CDD" id="cd06294">
    <property type="entry name" value="PBP1_MalR-like"/>
    <property type="match status" value="1"/>
</dbReference>
<sequence>MAITIKDVAKAAQVAPSTVSRVAADHPSISYETKKRVRKIMEEMGYHPNVNARSLANQSTQAIGIVMKSSADKALQNPFFPEVLRGISSVAHEQDYSLYVSTGETEAEVYESVQRMVFGKRVDGLILLYSQIDDRVTKFLLEQDFCFVLVGKPYEHADRITHVDNDNFTASYDITWELIHKGHEHIAFIGGDSNLVVTLNRLRGYEEALAKAGLPIRDDYHIHAELLKSGGREAVHQLFQLDEPPSGLVIADDLMSIGVITMLEEKGIKVPEDVSIVSFNNLYMSEISRPPLTTVDIQIYELGYQAAKCLIDKVNNKQEPSKRVIVPYEVVHRQSSRERRKPLHL</sequence>
<proteinExistence type="predicted"/>
<accession>A0A0A5IA45</accession>
<dbReference type="PROSITE" id="PS50932">
    <property type="entry name" value="HTH_LACI_2"/>
    <property type="match status" value="1"/>
</dbReference>
<dbReference type="InterPro" id="IPR000843">
    <property type="entry name" value="HTH_LacI"/>
</dbReference>
<dbReference type="GO" id="GO:0003700">
    <property type="term" value="F:DNA-binding transcription factor activity"/>
    <property type="evidence" value="ECO:0007669"/>
    <property type="project" value="TreeGrafter"/>
</dbReference>
<dbReference type="Proteomes" id="UP000030528">
    <property type="component" value="Unassembled WGS sequence"/>
</dbReference>
<evidence type="ECO:0000256" key="2">
    <source>
        <dbReference type="ARBA" id="ARBA00023125"/>
    </source>
</evidence>
<keyword evidence="6" id="KW-1185">Reference proteome</keyword>
<dbReference type="SMART" id="SM00354">
    <property type="entry name" value="HTH_LACI"/>
    <property type="match status" value="1"/>
</dbReference>
<evidence type="ECO:0000259" key="4">
    <source>
        <dbReference type="PROSITE" id="PS50932"/>
    </source>
</evidence>
<protein>
    <submittedName>
        <fullName evidence="5">LacI family transcription regulator</fullName>
    </submittedName>
</protein>
<dbReference type="Gene3D" id="1.10.260.40">
    <property type="entry name" value="lambda repressor-like DNA-binding domains"/>
    <property type="match status" value="1"/>
</dbReference>
<dbReference type="eggNOG" id="COG1609">
    <property type="taxonomic scope" value="Bacteria"/>
</dbReference>
<dbReference type="STRING" id="1385510.GCA_000425205_01763"/>
<keyword evidence="1" id="KW-0805">Transcription regulation</keyword>
<dbReference type="CDD" id="cd01392">
    <property type="entry name" value="HTH_LacI"/>
    <property type="match status" value="1"/>
</dbReference>
<dbReference type="Gene3D" id="3.40.50.2300">
    <property type="match status" value="2"/>
</dbReference>
<evidence type="ECO:0000256" key="1">
    <source>
        <dbReference type="ARBA" id="ARBA00023015"/>
    </source>
</evidence>
<keyword evidence="3" id="KW-0804">Transcription</keyword>
<reference evidence="5 6" key="1">
    <citation type="submission" date="2013-08" db="EMBL/GenBank/DDBJ databases">
        <authorList>
            <person name="Huang J."/>
            <person name="Wang G."/>
        </authorList>
    </citation>
    <scope>NUCLEOTIDE SEQUENCE [LARGE SCALE GENOMIC DNA]</scope>
    <source>
        <strain evidence="5 6">JSM 076056</strain>
    </source>
</reference>
<dbReference type="GO" id="GO:0000976">
    <property type="term" value="F:transcription cis-regulatory region binding"/>
    <property type="evidence" value="ECO:0007669"/>
    <property type="project" value="TreeGrafter"/>
</dbReference>
<gene>
    <name evidence="5" type="ORF">N781_15475</name>
</gene>
<dbReference type="Pfam" id="PF13377">
    <property type="entry name" value="Peripla_BP_3"/>
    <property type="match status" value="1"/>
</dbReference>
<dbReference type="Pfam" id="PF00356">
    <property type="entry name" value="LacI"/>
    <property type="match status" value="1"/>
</dbReference>
<name>A0A0A5IA45_9BACI</name>
<dbReference type="PANTHER" id="PTHR30146">
    <property type="entry name" value="LACI-RELATED TRANSCRIPTIONAL REPRESSOR"/>
    <property type="match status" value="1"/>
</dbReference>
<dbReference type="SUPFAM" id="SSF53822">
    <property type="entry name" value="Periplasmic binding protein-like I"/>
    <property type="match status" value="1"/>
</dbReference>
<dbReference type="OrthoDB" id="9788209at2"/>
<dbReference type="RefSeq" id="WP_026800173.1">
    <property type="nucleotide sequence ID" value="NZ_AULI01000007.1"/>
</dbReference>